<evidence type="ECO:0000256" key="3">
    <source>
        <dbReference type="ARBA" id="ARBA00022475"/>
    </source>
</evidence>
<gene>
    <name evidence="9" type="ORF">SAMN03080606_03951</name>
</gene>
<dbReference type="InterPro" id="IPR000515">
    <property type="entry name" value="MetI-like"/>
</dbReference>
<feature type="transmembrane region" description="Helical" evidence="7">
    <location>
        <begin position="12"/>
        <end position="33"/>
    </location>
</feature>
<feature type="domain" description="ABC transmembrane type-1" evidence="8">
    <location>
        <begin position="62"/>
        <end position="242"/>
    </location>
</feature>
<keyword evidence="2 7" id="KW-0813">Transport</keyword>
<organism evidence="9 10">
    <name type="scientific">Alkaliphilus peptidifermentans DSM 18978</name>
    <dbReference type="NCBI Taxonomy" id="1120976"/>
    <lineage>
        <taxon>Bacteria</taxon>
        <taxon>Bacillati</taxon>
        <taxon>Bacillota</taxon>
        <taxon>Clostridia</taxon>
        <taxon>Peptostreptococcales</taxon>
        <taxon>Natronincolaceae</taxon>
        <taxon>Alkaliphilus</taxon>
    </lineage>
</organism>
<keyword evidence="3" id="KW-1003">Cell membrane</keyword>
<dbReference type="AlphaFoldDB" id="A0A1G5L0H4"/>
<dbReference type="GO" id="GO:0055085">
    <property type="term" value="P:transmembrane transport"/>
    <property type="evidence" value="ECO:0007669"/>
    <property type="project" value="InterPro"/>
</dbReference>
<evidence type="ECO:0000256" key="2">
    <source>
        <dbReference type="ARBA" id="ARBA00022448"/>
    </source>
</evidence>
<dbReference type="Proteomes" id="UP000198636">
    <property type="component" value="Unassembled WGS sequence"/>
</dbReference>
<sequence length="254" mass="28814">MKDSIIKKINRYLSKTLVFVFWIAVWQIIHLVIKRDIYVPSPINVFITLVDLVLLPIFWKSVFTSIYRVIIGLLISIIIGVLVGIVSSLNRHIYQIVSPLITVIKSTPVLSFIIIALIWISSSNVPIFICVLMCFPVIWTNVVTGICNIDDKLIQMAKVYRVNRLIVLKEIYLPSIKPYLTAAVITSLGLGWKVTVAAEVLSHPRNAIGSNLYSAKVYLESNELFAWTFVVILLSLLFEGVFTEFMEKSQKINK</sequence>
<evidence type="ECO:0000256" key="7">
    <source>
        <dbReference type="RuleBase" id="RU363032"/>
    </source>
</evidence>
<dbReference type="OrthoDB" id="308958at2"/>
<evidence type="ECO:0000259" key="8">
    <source>
        <dbReference type="PROSITE" id="PS50928"/>
    </source>
</evidence>
<dbReference type="RefSeq" id="WP_091547136.1">
    <property type="nucleotide sequence ID" value="NZ_FMUS01000035.1"/>
</dbReference>
<dbReference type="PANTHER" id="PTHR30151">
    <property type="entry name" value="ALKANE SULFONATE ABC TRANSPORTER-RELATED, MEMBRANE SUBUNIT"/>
    <property type="match status" value="1"/>
</dbReference>
<keyword evidence="5 7" id="KW-1133">Transmembrane helix</keyword>
<dbReference type="Pfam" id="PF00528">
    <property type="entry name" value="BPD_transp_1"/>
    <property type="match status" value="1"/>
</dbReference>
<dbReference type="STRING" id="1120976.SAMN03080606_03951"/>
<comment type="subcellular location">
    <subcellularLocation>
        <location evidence="1 7">Cell membrane</location>
        <topology evidence="1 7">Multi-pass membrane protein</topology>
    </subcellularLocation>
</comment>
<protein>
    <submittedName>
        <fullName evidence="9">NitT/TauT family transport system permease protein</fullName>
    </submittedName>
</protein>
<dbReference type="PROSITE" id="PS50928">
    <property type="entry name" value="ABC_TM1"/>
    <property type="match status" value="1"/>
</dbReference>
<evidence type="ECO:0000313" key="10">
    <source>
        <dbReference type="Proteomes" id="UP000198636"/>
    </source>
</evidence>
<feature type="transmembrane region" description="Helical" evidence="7">
    <location>
        <begin position="66"/>
        <end position="87"/>
    </location>
</feature>
<feature type="transmembrane region" description="Helical" evidence="7">
    <location>
        <begin position="224"/>
        <end position="245"/>
    </location>
</feature>
<evidence type="ECO:0000256" key="1">
    <source>
        <dbReference type="ARBA" id="ARBA00004651"/>
    </source>
</evidence>
<dbReference type="GO" id="GO:0005886">
    <property type="term" value="C:plasma membrane"/>
    <property type="evidence" value="ECO:0007669"/>
    <property type="project" value="UniProtKB-SubCell"/>
</dbReference>
<feature type="transmembrane region" description="Helical" evidence="7">
    <location>
        <begin position="127"/>
        <end position="146"/>
    </location>
</feature>
<keyword evidence="4 7" id="KW-0812">Transmembrane</keyword>
<proteinExistence type="inferred from homology"/>
<name>A0A1G5L0H4_9FIRM</name>
<dbReference type="PANTHER" id="PTHR30151:SF0">
    <property type="entry name" value="ABC TRANSPORTER PERMEASE PROTEIN MJ0413-RELATED"/>
    <property type="match status" value="1"/>
</dbReference>
<evidence type="ECO:0000313" key="9">
    <source>
        <dbReference type="EMBL" id="SCZ06453.1"/>
    </source>
</evidence>
<dbReference type="Gene3D" id="1.10.3720.10">
    <property type="entry name" value="MetI-like"/>
    <property type="match status" value="1"/>
</dbReference>
<accession>A0A1G5L0H4</accession>
<reference evidence="9 10" key="1">
    <citation type="submission" date="2016-10" db="EMBL/GenBank/DDBJ databases">
        <authorList>
            <person name="de Groot N.N."/>
        </authorList>
    </citation>
    <scope>NUCLEOTIDE SEQUENCE [LARGE SCALE GENOMIC DNA]</scope>
    <source>
        <strain evidence="9 10">DSM 18978</strain>
    </source>
</reference>
<keyword evidence="10" id="KW-1185">Reference proteome</keyword>
<evidence type="ECO:0000256" key="4">
    <source>
        <dbReference type="ARBA" id="ARBA00022692"/>
    </source>
</evidence>
<dbReference type="SUPFAM" id="SSF161098">
    <property type="entry name" value="MetI-like"/>
    <property type="match status" value="1"/>
</dbReference>
<dbReference type="EMBL" id="FMUS01000035">
    <property type="protein sequence ID" value="SCZ06453.1"/>
    <property type="molecule type" value="Genomic_DNA"/>
</dbReference>
<evidence type="ECO:0000256" key="5">
    <source>
        <dbReference type="ARBA" id="ARBA00022989"/>
    </source>
</evidence>
<evidence type="ECO:0000256" key="6">
    <source>
        <dbReference type="ARBA" id="ARBA00023136"/>
    </source>
</evidence>
<dbReference type="InterPro" id="IPR035906">
    <property type="entry name" value="MetI-like_sf"/>
</dbReference>
<feature type="transmembrane region" description="Helical" evidence="7">
    <location>
        <begin position="93"/>
        <end position="120"/>
    </location>
</feature>
<feature type="transmembrane region" description="Helical" evidence="7">
    <location>
        <begin position="39"/>
        <end position="59"/>
    </location>
</feature>
<keyword evidence="6 7" id="KW-0472">Membrane</keyword>
<comment type="similarity">
    <text evidence="7">Belongs to the binding-protein-dependent transport system permease family.</text>
</comment>